<dbReference type="GO" id="GO:0022857">
    <property type="term" value="F:transmembrane transporter activity"/>
    <property type="evidence" value="ECO:0007669"/>
    <property type="project" value="InterPro"/>
</dbReference>
<evidence type="ECO:0008006" key="5">
    <source>
        <dbReference type="Google" id="ProtNLM"/>
    </source>
</evidence>
<keyword evidence="1" id="KW-1133">Transmembrane helix</keyword>
<feature type="transmembrane region" description="Helical" evidence="1">
    <location>
        <begin position="85"/>
        <end position="104"/>
    </location>
</feature>
<gene>
    <name evidence="3" type="ORF">L3Y34_003632</name>
</gene>
<feature type="transmembrane region" description="Helical" evidence="1">
    <location>
        <begin position="401"/>
        <end position="422"/>
    </location>
</feature>
<dbReference type="InterPro" id="IPR011701">
    <property type="entry name" value="MFS"/>
</dbReference>
<evidence type="ECO:0000313" key="4">
    <source>
        <dbReference type="Proteomes" id="UP000827892"/>
    </source>
</evidence>
<protein>
    <recommendedName>
        <fullName evidence="5">Major facilitator superfamily (MFS) profile domain-containing protein</fullName>
    </recommendedName>
</protein>
<keyword evidence="1" id="KW-0812">Transmembrane</keyword>
<dbReference type="EMBL" id="CP090894">
    <property type="protein sequence ID" value="ULT94285.1"/>
    <property type="molecule type" value="Genomic_DNA"/>
</dbReference>
<proteinExistence type="predicted"/>
<dbReference type="AlphaFoldDB" id="A0AAE9A9J5"/>
<reference evidence="3 4" key="1">
    <citation type="submission" date="2022-05" db="EMBL/GenBank/DDBJ databases">
        <title>Chromosome-level reference genomes for two strains of Caenorhabditis briggsae: an improved platform for comparative genomics.</title>
        <authorList>
            <person name="Stevens L."/>
            <person name="Andersen E.C."/>
        </authorList>
    </citation>
    <scope>NUCLEOTIDE SEQUENCE [LARGE SCALE GENOMIC DNA]</scope>
    <source>
        <strain evidence="3">QX1410_ONT</strain>
        <tissue evidence="3">Whole-organism</tissue>
    </source>
</reference>
<keyword evidence="1" id="KW-0472">Membrane</keyword>
<sequence>MNNFRFFLLFLATVSMTFVYSNRVVFGFTIICQQSGNESETETIVEPDYYLLDSLNIAWMFTATAIGMCLGPAPFYFANFLSTRMLIFSYGFLSGISSILYPFADSLGFWPALVCRFMAGFAQASQLHFTNDIVLRWTPQSEASFFFSIMLATSQFGPLFTMILGGEMCSSSFFGWEATYYILGVGTLAASIAFAYYYSDSVEENPNLEESEKKYILAGKHSLKENEAVPYKALLQDWTIWISLLMFTGYYLAMIVYQQYSPIFIKQVLHFTIRETGYFSAIPQFIAIFIKIGCGRLLDVKWGCGPKLTLVIPLLILESASAFSLFLTGFLDDRVWALICMMIFASLHFFVPVICSRTIQIRAVQHSHFALNLNMVIAGIAQILIPLGVQAAVPDNSRSQWALVFYFLVISVVITSILYTVFSKVAPAEWTMQKKSSEYTIYRLSDISPPEPISIPMPKECKF</sequence>
<feature type="transmembrane region" description="Helical" evidence="1">
    <location>
        <begin position="57"/>
        <end position="78"/>
    </location>
</feature>
<feature type="signal peptide" evidence="2">
    <location>
        <begin position="1"/>
        <end position="21"/>
    </location>
</feature>
<dbReference type="PANTHER" id="PTHR45757">
    <property type="entry name" value="PROTEIN CBG23364-RELATED"/>
    <property type="match status" value="1"/>
</dbReference>
<feature type="transmembrane region" description="Helical" evidence="1">
    <location>
        <begin position="308"/>
        <end position="330"/>
    </location>
</feature>
<evidence type="ECO:0000256" key="2">
    <source>
        <dbReference type="SAM" id="SignalP"/>
    </source>
</evidence>
<dbReference type="PANTHER" id="PTHR45757:SF15">
    <property type="entry name" value="MFS DOMAIN-CONTAINING PROTEIN"/>
    <property type="match status" value="1"/>
</dbReference>
<keyword evidence="2" id="KW-0732">Signal</keyword>
<dbReference type="SUPFAM" id="SSF103473">
    <property type="entry name" value="MFS general substrate transporter"/>
    <property type="match status" value="1"/>
</dbReference>
<feature type="transmembrane region" description="Helical" evidence="1">
    <location>
        <begin position="369"/>
        <end position="389"/>
    </location>
</feature>
<dbReference type="Gene3D" id="1.20.1250.20">
    <property type="entry name" value="MFS general substrate transporter like domains"/>
    <property type="match status" value="2"/>
</dbReference>
<organism evidence="3 4">
    <name type="scientific">Caenorhabditis briggsae</name>
    <dbReference type="NCBI Taxonomy" id="6238"/>
    <lineage>
        <taxon>Eukaryota</taxon>
        <taxon>Metazoa</taxon>
        <taxon>Ecdysozoa</taxon>
        <taxon>Nematoda</taxon>
        <taxon>Chromadorea</taxon>
        <taxon>Rhabditida</taxon>
        <taxon>Rhabditina</taxon>
        <taxon>Rhabditomorpha</taxon>
        <taxon>Rhabditoidea</taxon>
        <taxon>Rhabditidae</taxon>
        <taxon>Peloderinae</taxon>
        <taxon>Caenorhabditis</taxon>
    </lineage>
</organism>
<dbReference type="InterPro" id="IPR036259">
    <property type="entry name" value="MFS_trans_sf"/>
</dbReference>
<accession>A0AAE9A9J5</accession>
<feature type="transmembrane region" description="Helical" evidence="1">
    <location>
        <begin position="145"/>
        <end position="166"/>
    </location>
</feature>
<feature type="chain" id="PRO_5042257771" description="Major facilitator superfamily (MFS) profile domain-containing protein" evidence="2">
    <location>
        <begin position="22"/>
        <end position="463"/>
    </location>
</feature>
<feature type="transmembrane region" description="Helical" evidence="1">
    <location>
        <begin position="178"/>
        <end position="198"/>
    </location>
</feature>
<feature type="transmembrane region" description="Helical" evidence="1">
    <location>
        <begin position="336"/>
        <end position="357"/>
    </location>
</feature>
<evidence type="ECO:0000313" key="3">
    <source>
        <dbReference type="EMBL" id="ULT94285.1"/>
    </source>
</evidence>
<dbReference type="Proteomes" id="UP000827892">
    <property type="component" value="Chromosome IV"/>
</dbReference>
<name>A0AAE9A9J5_CAEBR</name>
<dbReference type="Pfam" id="PF07690">
    <property type="entry name" value="MFS_1"/>
    <property type="match status" value="1"/>
</dbReference>
<feature type="transmembrane region" description="Helical" evidence="1">
    <location>
        <begin position="238"/>
        <end position="257"/>
    </location>
</feature>
<evidence type="ECO:0000256" key="1">
    <source>
        <dbReference type="SAM" id="Phobius"/>
    </source>
</evidence>